<dbReference type="RefSeq" id="WP_173632608.1">
    <property type="nucleotide sequence ID" value="NZ_CP054212.1"/>
</dbReference>
<dbReference type="EMBL" id="CP054212">
    <property type="protein sequence ID" value="QKJ85525.1"/>
    <property type="molecule type" value="Genomic_DNA"/>
</dbReference>
<dbReference type="KEGG" id="pmak:PMPD1_0550"/>
<evidence type="ECO:0000313" key="3">
    <source>
        <dbReference type="Proteomes" id="UP000505325"/>
    </source>
</evidence>
<name>A0A6M8U4F1_9GAMM</name>
<dbReference type="InterPro" id="IPR041129">
    <property type="entry name" value="CdiI_2"/>
</dbReference>
<accession>A0A6M8U4F1</accession>
<organism evidence="2 3">
    <name type="scientific">Paramixta manurensis</name>
    <dbReference type="NCBI Taxonomy" id="2740817"/>
    <lineage>
        <taxon>Bacteria</taxon>
        <taxon>Pseudomonadati</taxon>
        <taxon>Pseudomonadota</taxon>
        <taxon>Gammaproteobacteria</taxon>
        <taxon>Enterobacterales</taxon>
        <taxon>Erwiniaceae</taxon>
        <taxon>Paramixta</taxon>
    </lineage>
</organism>
<proteinExistence type="predicted"/>
<gene>
    <name evidence="2" type="ORF">PMPD1_0550</name>
</gene>
<sequence length="105" mass="12152">MSDYPYLRSLLGGYFNQDYDIINGPDISDEGIIKYYIEHVSDNVLHELLIEIDDFECKFSHNLDASFETQFSPELCLNPIKDFFTLLRKHIIVHLAKRGDTPATP</sequence>
<evidence type="ECO:0000313" key="2">
    <source>
        <dbReference type="EMBL" id="QKJ85525.1"/>
    </source>
</evidence>
<dbReference type="AlphaFoldDB" id="A0A6M8U4F1"/>
<reference evidence="2 3" key="1">
    <citation type="submission" date="2020-06" db="EMBL/GenBank/DDBJ databases">
        <title>Genome sequence of Paramixta manurensis strain PD-1.</title>
        <authorList>
            <person name="Lee C.W."/>
            <person name="Kim J."/>
        </authorList>
    </citation>
    <scope>NUCLEOTIDE SEQUENCE [LARGE SCALE GENOMIC DNA]</scope>
    <source>
        <strain evidence="2 3">PD-1</strain>
    </source>
</reference>
<feature type="domain" description="CdiI immunity protein" evidence="1">
    <location>
        <begin position="4"/>
        <end position="89"/>
    </location>
</feature>
<protein>
    <recommendedName>
        <fullName evidence="1">CdiI immunity protein domain-containing protein</fullName>
    </recommendedName>
</protein>
<dbReference type="Pfam" id="PF18593">
    <property type="entry name" value="CdiI_2"/>
    <property type="match status" value="1"/>
</dbReference>
<evidence type="ECO:0000259" key="1">
    <source>
        <dbReference type="Pfam" id="PF18593"/>
    </source>
</evidence>
<dbReference type="Proteomes" id="UP000505325">
    <property type="component" value="Chromosome"/>
</dbReference>
<keyword evidence="3" id="KW-1185">Reference proteome</keyword>